<evidence type="ECO:0000256" key="6">
    <source>
        <dbReference type="ARBA" id="ARBA00022989"/>
    </source>
</evidence>
<keyword evidence="5" id="KW-0223">Dioxygenase</keyword>
<dbReference type="GO" id="GO:0004656">
    <property type="term" value="F:procollagen-proline 4-dioxygenase activity"/>
    <property type="evidence" value="ECO:0007669"/>
    <property type="project" value="UniProtKB-EC"/>
</dbReference>
<keyword evidence="11" id="KW-0732">Signal</keyword>
<keyword evidence="7" id="KW-0560">Oxidoreductase</keyword>
<evidence type="ECO:0000256" key="8">
    <source>
        <dbReference type="ARBA" id="ARBA00023004"/>
    </source>
</evidence>
<dbReference type="PROSITE" id="PS51471">
    <property type="entry name" value="FE2OG_OXY"/>
    <property type="match status" value="1"/>
</dbReference>
<dbReference type="SMART" id="SM00254">
    <property type="entry name" value="ShKT"/>
    <property type="match status" value="1"/>
</dbReference>
<evidence type="ECO:0000256" key="10">
    <source>
        <dbReference type="ARBA" id="ARBA00049169"/>
    </source>
</evidence>
<name>A0A7S0YLU1_9CHLO</name>
<evidence type="ECO:0000313" key="14">
    <source>
        <dbReference type="EMBL" id="CAD8782882.1"/>
    </source>
</evidence>
<comment type="cofactor">
    <cofactor evidence="1">
        <name>L-ascorbate</name>
        <dbReference type="ChEBI" id="CHEBI:38290"/>
    </cofactor>
</comment>
<feature type="domain" description="ShKT" evidence="13">
    <location>
        <begin position="278"/>
        <end position="312"/>
    </location>
</feature>
<gene>
    <name evidence="14" type="ORF">PPAR00522_LOCUS16286</name>
</gene>
<protein>
    <recommendedName>
        <fullName evidence="15">Fe2OG dioxygenase domain-containing protein</fullName>
    </recommendedName>
</protein>
<dbReference type="InterPro" id="IPR003582">
    <property type="entry name" value="ShKT_dom"/>
</dbReference>
<dbReference type="PROSITE" id="PS51670">
    <property type="entry name" value="SHKT"/>
    <property type="match status" value="1"/>
</dbReference>
<reference evidence="14" key="1">
    <citation type="submission" date="2021-01" db="EMBL/GenBank/DDBJ databases">
        <authorList>
            <person name="Corre E."/>
            <person name="Pelletier E."/>
            <person name="Niang G."/>
            <person name="Scheremetjew M."/>
            <person name="Finn R."/>
            <person name="Kale V."/>
            <person name="Holt S."/>
            <person name="Cochrane G."/>
            <person name="Meng A."/>
            <person name="Brown T."/>
            <person name="Cohen L."/>
        </authorList>
    </citation>
    <scope>NUCLEOTIDE SEQUENCE</scope>
    <source>
        <strain evidence="14">SAG 63-3</strain>
    </source>
</reference>
<feature type="domain" description="Fe2OG dioxygenase" evidence="12">
    <location>
        <begin position="135"/>
        <end position="252"/>
    </location>
</feature>
<evidence type="ECO:0000259" key="12">
    <source>
        <dbReference type="PROSITE" id="PS51471"/>
    </source>
</evidence>
<dbReference type="Pfam" id="PF01549">
    <property type="entry name" value="ShK"/>
    <property type="match status" value="1"/>
</dbReference>
<keyword evidence="4" id="KW-0479">Metal-binding</keyword>
<dbReference type="Gene3D" id="2.60.120.620">
    <property type="entry name" value="q2cbj1_9rhob like domain"/>
    <property type="match status" value="1"/>
</dbReference>
<evidence type="ECO:0000256" key="9">
    <source>
        <dbReference type="ARBA" id="ARBA00023136"/>
    </source>
</evidence>
<sequence>MILLVRSFFFFSFLFSLCQGAIEEESLFIGWQGEKNIVRSPNIGNKDDTKPWVEQISWKPRAYVYHNFLTKSEARHIVNVAGKHMKRSTVVGENDKGVVSNYRTSYGTFINRNVDAVIDSIEQRIALWTHLPPINQEDMQVLRYGATNKYGPHTDGLGRVATVLMYLVAPEAGGETAFINSEWATQGQASRATSMNLSDCAKGHVAFKPKMGDALLFYDRKPDYKTEDSNSEHTGCPVVSGVKWNAVKWIHGEPFNANSYSMSRGDWMHKNDPDPGMCVNRHSQCEAWANVDECNKNSQYMADNCALACKLCSPCSDNDKECINSNRAKAGYLILEAKELASLLD</sequence>
<dbReference type="PANTHER" id="PTHR10869">
    <property type="entry name" value="PROLYL 4-HYDROXYLASE ALPHA SUBUNIT"/>
    <property type="match status" value="1"/>
</dbReference>
<feature type="signal peptide" evidence="11">
    <location>
        <begin position="1"/>
        <end position="20"/>
    </location>
</feature>
<feature type="chain" id="PRO_5030985044" description="Fe2OG dioxygenase domain-containing protein" evidence="11">
    <location>
        <begin position="21"/>
        <end position="345"/>
    </location>
</feature>
<dbReference type="PANTHER" id="PTHR10869:SF238">
    <property type="entry name" value="PROLYL 4-HYDROXYLASE 6-RELATED"/>
    <property type="match status" value="1"/>
</dbReference>
<dbReference type="GO" id="GO:0005789">
    <property type="term" value="C:endoplasmic reticulum membrane"/>
    <property type="evidence" value="ECO:0007669"/>
    <property type="project" value="UniProtKB-SubCell"/>
</dbReference>
<evidence type="ECO:0000256" key="5">
    <source>
        <dbReference type="ARBA" id="ARBA00022964"/>
    </source>
</evidence>
<keyword evidence="9" id="KW-0472">Membrane</keyword>
<comment type="catalytic activity">
    <reaction evidence="10">
        <text>L-prolyl-[collagen] + 2-oxoglutarate + O2 = trans-4-hydroxy-L-prolyl-[collagen] + succinate + CO2</text>
        <dbReference type="Rhea" id="RHEA:18945"/>
        <dbReference type="Rhea" id="RHEA-COMP:11676"/>
        <dbReference type="Rhea" id="RHEA-COMP:11680"/>
        <dbReference type="ChEBI" id="CHEBI:15379"/>
        <dbReference type="ChEBI" id="CHEBI:16526"/>
        <dbReference type="ChEBI" id="CHEBI:16810"/>
        <dbReference type="ChEBI" id="CHEBI:30031"/>
        <dbReference type="ChEBI" id="CHEBI:50342"/>
        <dbReference type="ChEBI" id="CHEBI:61965"/>
        <dbReference type="EC" id="1.14.11.2"/>
    </reaction>
</comment>
<dbReference type="SMART" id="SM00702">
    <property type="entry name" value="P4Hc"/>
    <property type="match status" value="1"/>
</dbReference>
<dbReference type="EMBL" id="HBFM01025162">
    <property type="protein sequence ID" value="CAD8782882.1"/>
    <property type="molecule type" value="Transcribed_RNA"/>
</dbReference>
<keyword evidence="6" id="KW-1133">Transmembrane helix</keyword>
<evidence type="ECO:0000256" key="1">
    <source>
        <dbReference type="ARBA" id="ARBA00001961"/>
    </source>
</evidence>
<dbReference type="AlphaFoldDB" id="A0A7S0YLU1"/>
<accession>A0A7S0YLU1</accession>
<comment type="subcellular location">
    <subcellularLocation>
        <location evidence="2">Endoplasmic reticulum membrane</location>
        <topology evidence="2">Single-pass type II membrane protein</topology>
    </subcellularLocation>
</comment>
<evidence type="ECO:0000256" key="3">
    <source>
        <dbReference type="ARBA" id="ARBA00022692"/>
    </source>
</evidence>
<evidence type="ECO:0000259" key="13">
    <source>
        <dbReference type="PROSITE" id="PS51670"/>
    </source>
</evidence>
<dbReference type="InterPro" id="IPR006620">
    <property type="entry name" value="Pro_4_hyd_alph"/>
</dbReference>
<dbReference type="InterPro" id="IPR005123">
    <property type="entry name" value="Oxoglu/Fe-dep_dioxygenase_dom"/>
</dbReference>
<evidence type="ECO:0000256" key="7">
    <source>
        <dbReference type="ARBA" id="ARBA00023002"/>
    </source>
</evidence>
<dbReference type="Pfam" id="PF13640">
    <property type="entry name" value="2OG-FeII_Oxy_3"/>
    <property type="match status" value="1"/>
</dbReference>
<proteinExistence type="predicted"/>
<organism evidence="14">
    <name type="scientific">Polytomella parva</name>
    <dbReference type="NCBI Taxonomy" id="51329"/>
    <lineage>
        <taxon>Eukaryota</taxon>
        <taxon>Viridiplantae</taxon>
        <taxon>Chlorophyta</taxon>
        <taxon>core chlorophytes</taxon>
        <taxon>Chlorophyceae</taxon>
        <taxon>CS clade</taxon>
        <taxon>Chlamydomonadales</taxon>
        <taxon>Chlamydomonadaceae</taxon>
        <taxon>Polytomella</taxon>
    </lineage>
</organism>
<evidence type="ECO:0000256" key="4">
    <source>
        <dbReference type="ARBA" id="ARBA00022723"/>
    </source>
</evidence>
<dbReference type="GO" id="GO:0031418">
    <property type="term" value="F:L-ascorbic acid binding"/>
    <property type="evidence" value="ECO:0007669"/>
    <property type="project" value="InterPro"/>
</dbReference>
<evidence type="ECO:0000256" key="11">
    <source>
        <dbReference type="SAM" id="SignalP"/>
    </source>
</evidence>
<keyword evidence="8" id="KW-0408">Iron</keyword>
<dbReference type="InterPro" id="IPR045054">
    <property type="entry name" value="P4HA-like"/>
</dbReference>
<evidence type="ECO:0000256" key="2">
    <source>
        <dbReference type="ARBA" id="ARBA00004648"/>
    </source>
</evidence>
<dbReference type="GO" id="GO:0005506">
    <property type="term" value="F:iron ion binding"/>
    <property type="evidence" value="ECO:0007669"/>
    <property type="project" value="InterPro"/>
</dbReference>
<evidence type="ECO:0008006" key="15">
    <source>
        <dbReference type="Google" id="ProtNLM"/>
    </source>
</evidence>
<dbReference type="InterPro" id="IPR044862">
    <property type="entry name" value="Pro_4_hyd_alph_FE2OG_OXY"/>
</dbReference>
<keyword evidence="3" id="KW-0812">Transmembrane</keyword>